<evidence type="ECO:0000259" key="2">
    <source>
        <dbReference type="PROSITE" id="PS51704"/>
    </source>
</evidence>
<dbReference type="PROSITE" id="PS50007">
    <property type="entry name" value="PIPLC_X_DOMAIN"/>
    <property type="match status" value="1"/>
</dbReference>
<evidence type="ECO:0000313" key="4">
    <source>
        <dbReference type="Proteomes" id="UP001239462"/>
    </source>
</evidence>
<protein>
    <submittedName>
        <fullName evidence="3">Glycerophosphodiester phosphodiesterase family protein</fullName>
    </submittedName>
</protein>
<keyword evidence="4" id="KW-1185">Reference proteome</keyword>
<dbReference type="RefSeq" id="WP_289165029.1">
    <property type="nucleotide sequence ID" value="NZ_JASZZN010000014.1"/>
</dbReference>
<feature type="domain" description="GP-PDE" evidence="2">
    <location>
        <begin position="364"/>
        <end position="594"/>
    </location>
</feature>
<proteinExistence type="predicted"/>
<dbReference type="Gene3D" id="3.20.20.190">
    <property type="entry name" value="Phosphatidylinositol (PI) phosphodiesterase"/>
    <property type="match status" value="1"/>
</dbReference>
<dbReference type="Pfam" id="PF10110">
    <property type="entry name" value="GPDPase_memb"/>
    <property type="match status" value="1"/>
</dbReference>
<sequence length="616" mass="68146">MAKEFGSWREAVEDTWKMIAASKQSLVATDVTYKLLAYILITPLFVLLFRLLLRLSGNEVLSDLDIAHFLLGPFGWFCGIAIAAVWLAILAFEQASLMWILVQRQRGERAHMLDALRFAAEQAPGVLRVTVRLVTRLALVFAPFLVVAALTYRWLLTDFDINFYLTARPSEFWTAVAVGGALSVLLVSILLRLLSGWFLALPLVLFEQTPPQNALVESQRLVDGHRKHIVISIVILVGMVLIANSIATFTIGLLGRLLIPSSVGSLAFLAARVGSMLLASFLVGLIVQLLAVIGVTGTMLQSYLALSEKASDAIDHSSSPDMLRRSFLRHVTSRRLLTAGSVVAVLTTVSGYVLITAVRMADDVEIMAHRGASILAPENTMAAYRRAIDDGADWIEIDVQETADGRVVVVHDKDLMKLAGNPIKIWESSFDQLSSIDIGSHLDAKFSAERVATLTDVLRLCKDQIGVNIELKYYGHDQHLEERVVRIVEAEGMDDQVMVMSLKPQGVAKTKALRPDWKYGLLLSVYVGNLNKIDTDFLAVNAEFASRAFVKRAHRAGKEVYVWTVDDPAKMSMLMNRNIDGILTNRPDIARDVIRQRAELSSSERLLAEISVWLGL</sequence>
<dbReference type="PANTHER" id="PTHR46211">
    <property type="entry name" value="GLYCEROPHOSPHORYL DIESTER PHOSPHODIESTERASE"/>
    <property type="match status" value="1"/>
</dbReference>
<gene>
    <name evidence="3" type="ORF">QTN89_19000</name>
</gene>
<organism evidence="3 4">
    <name type="scientific">Roseiconus lacunae</name>
    <dbReference type="NCBI Taxonomy" id="2605694"/>
    <lineage>
        <taxon>Bacteria</taxon>
        <taxon>Pseudomonadati</taxon>
        <taxon>Planctomycetota</taxon>
        <taxon>Planctomycetia</taxon>
        <taxon>Pirellulales</taxon>
        <taxon>Pirellulaceae</taxon>
        <taxon>Roseiconus</taxon>
    </lineage>
</organism>
<dbReference type="SUPFAM" id="SSF51695">
    <property type="entry name" value="PLC-like phosphodiesterases"/>
    <property type="match status" value="1"/>
</dbReference>
<feature type="transmembrane region" description="Helical" evidence="1">
    <location>
        <begin position="172"/>
        <end position="194"/>
    </location>
</feature>
<evidence type="ECO:0000256" key="1">
    <source>
        <dbReference type="SAM" id="Phobius"/>
    </source>
</evidence>
<dbReference type="PANTHER" id="PTHR46211:SF8">
    <property type="entry name" value="PHOSPHODIESTERASE"/>
    <property type="match status" value="1"/>
</dbReference>
<reference evidence="3 4" key="1">
    <citation type="submission" date="2023-06" db="EMBL/GenBank/DDBJ databases">
        <title>Roseiconus lacunae JC819 isolated from Gulf of Mannar region, Tamil Nadu.</title>
        <authorList>
            <person name="Pk S."/>
            <person name="Ch S."/>
            <person name="Ch V.R."/>
        </authorList>
    </citation>
    <scope>NUCLEOTIDE SEQUENCE [LARGE SCALE GENOMIC DNA]</scope>
    <source>
        <strain evidence="3 4">JC819</strain>
    </source>
</reference>
<dbReference type="InterPro" id="IPR018476">
    <property type="entry name" value="GlyceroP-diester-Pdiesterase_M"/>
</dbReference>
<feature type="transmembrane region" description="Helical" evidence="1">
    <location>
        <begin position="229"/>
        <end position="255"/>
    </location>
</feature>
<feature type="transmembrane region" description="Helical" evidence="1">
    <location>
        <begin position="336"/>
        <end position="355"/>
    </location>
</feature>
<dbReference type="Pfam" id="PF03009">
    <property type="entry name" value="GDPD"/>
    <property type="match status" value="1"/>
</dbReference>
<evidence type="ECO:0000313" key="3">
    <source>
        <dbReference type="EMBL" id="MDM4017545.1"/>
    </source>
</evidence>
<dbReference type="Proteomes" id="UP001239462">
    <property type="component" value="Unassembled WGS sequence"/>
</dbReference>
<keyword evidence="1" id="KW-1133">Transmembrane helix</keyword>
<dbReference type="EMBL" id="JASZZN010000014">
    <property type="protein sequence ID" value="MDM4017545.1"/>
    <property type="molecule type" value="Genomic_DNA"/>
</dbReference>
<keyword evidence="1" id="KW-0472">Membrane</keyword>
<feature type="transmembrane region" description="Helical" evidence="1">
    <location>
        <begin position="73"/>
        <end position="102"/>
    </location>
</feature>
<dbReference type="PROSITE" id="PS51704">
    <property type="entry name" value="GP_PDE"/>
    <property type="match status" value="1"/>
</dbReference>
<feature type="transmembrane region" description="Helical" evidence="1">
    <location>
        <begin position="275"/>
        <end position="300"/>
    </location>
</feature>
<name>A0ABT7PM36_9BACT</name>
<feature type="transmembrane region" description="Helical" evidence="1">
    <location>
        <begin position="35"/>
        <end position="53"/>
    </location>
</feature>
<keyword evidence="1" id="KW-0812">Transmembrane</keyword>
<dbReference type="InterPro" id="IPR017946">
    <property type="entry name" value="PLC-like_Pdiesterase_TIM-brl"/>
</dbReference>
<accession>A0ABT7PM36</accession>
<comment type="caution">
    <text evidence="3">The sequence shown here is derived from an EMBL/GenBank/DDBJ whole genome shotgun (WGS) entry which is preliminary data.</text>
</comment>
<dbReference type="InterPro" id="IPR030395">
    <property type="entry name" value="GP_PDE_dom"/>
</dbReference>
<feature type="transmembrane region" description="Helical" evidence="1">
    <location>
        <begin position="133"/>
        <end position="152"/>
    </location>
</feature>